<feature type="transmembrane region" description="Helical" evidence="1">
    <location>
        <begin position="388"/>
        <end position="406"/>
    </location>
</feature>
<accession>A0ABV2J2R6</accession>
<evidence type="ECO:0000256" key="1">
    <source>
        <dbReference type="SAM" id="Phobius"/>
    </source>
</evidence>
<feature type="transmembrane region" description="Helical" evidence="1">
    <location>
        <begin position="46"/>
        <end position="66"/>
    </location>
</feature>
<feature type="transmembrane region" description="Helical" evidence="1">
    <location>
        <begin position="337"/>
        <end position="358"/>
    </location>
</feature>
<sequence>MQAGRQHSSPHDREVGHLVSFAFLCFLLACGIAWEASKHVELATAYFGFSPVGMMHPVSTFVGFGLDFPNGEGEMMKSLVGWLYATIGQLNVLDFNGSFGVIFLEVIVFLGGTYSLARRLNADLPRWTCVAAAVVLAAGSFVSADFSRWFHPYYGSVYNFAYGLGLAAIAAAMGRKMVLSGFLVGVALAVHPIIGLFCGVAMAAVVVADLPNYRLAAVASGMLAAASVFAIWYLVAFRGAAIGGGAVDHHAYAALTRLMSFHWFPLELEVFGARAWEVLLPFTAAVLIILATIPLGSPATSLPERQIAAALVALLAVSVLGLLLSEITENPFLIKLALQRASLVFLIVGMALAAPRLFVLLTNGPLWLLPIVALLLLSPFWRSHGIPVSVAIVFGIAVQCGALGAPKPASKFSLATGILAAVGVCVWLIAGGDFGAVSIDIRQTFNGLLNYRLLAAFFLVGLARIIRNPIPVAVALAIGSYLWLPQVDAMRDPQTRERAQAFLEVQEWARKATPPGSLFMLDPTGSYGWRQYSQRPSFGVLREWLYSGWIYNPKPEILNEGLRRAGLLGLSSDDLAIRPGESPDDARARIADRAAKAFNGLDASSIQRMAKDNGISYFVFDRAGRENLNSLDVVYQNNDYAVVQPQ</sequence>
<keyword evidence="1" id="KW-1133">Transmembrane helix</keyword>
<feature type="transmembrane region" description="Helical" evidence="1">
    <location>
        <begin position="124"/>
        <end position="144"/>
    </location>
</feature>
<comment type="caution">
    <text evidence="2">The sequence shown here is derived from an EMBL/GenBank/DDBJ whole genome shotgun (WGS) entry which is preliminary data.</text>
</comment>
<keyword evidence="1" id="KW-0812">Transmembrane</keyword>
<feature type="transmembrane region" description="Helical" evidence="1">
    <location>
        <begin position="307"/>
        <end position="325"/>
    </location>
</feature>
<reference evidence="2 3" key="1">
    <citation type="submission" date="2024-06" db="EMBL/GenBank/DDBJ databases">
        <title>Genomic Encyclopedia of Type Strains, Phase IV (KMG-IV): sequencing the most valuable type-strain genomes for metagenomic binning, comparative biology and taxonomic classification.</title>
        <authorList>
            <person name="Goeker M."/>
        </authorList>
    </citation>
    <scope>NUCLEOTIDE SEQUENCE [LARGE SCALE GENOMIC DNA]</scope>
    <source>
        <strain evidence="2 3">DSM 29780</strain>
    </source>
</reference>
<feature type="transmembrane region" description="Helical" evidence="1">
    <location>
        <begin position="213"/>
        <end position="235"/>
    </location>
</feature>
<feature type="transmembrane region" description="Helical" evidence="1">
    <location>
        <begin position="412"/>
        <end position="437"/>
    </location>
</feature>
<feature type="transmembrane region" description="Helical" evidence="1">
    <location>
        <begin position="278"/>
        <end position="295"/>
    </location>
</feature>
<feature type="transmembrane region" description="Helical" evidence="1">
    <location>
        <begin position="99"/>
        <end position="117"/>
    </location>
</feature>
<evidence type="ECO:0000313" key="3">
    <source>
        <dbReference type="Proteomes" id="UP001549047"/>
    </source>
</evidence>
<keyword evidence="3" id="KW-1185">Reference proteome</keyword>
<dbReference type="PROSITE" id="PS51257">
    <property type="entry name" value="PROKAR_LIPOPROTEIN"/>
    <property type="match status" value="1"/>
</dbReference>
<feature type="transmembrane region" description="Helical" evidence="1">
    <location>
        <begin position="15"/>
        <end position="34"/>
    </location>
</feature>
<dbReference type="EMBL" id="JBEPMB010000006">
    <property type="protein sequence ID" value="MET3615059.1"/>
    <property type="molecule type" value="Genomic_DNA"/>
</dbReference>
<gene>
    <name evidence="2" type="ORF">ABID16_003402</name>
</gene>
<protein>
    <recommendedName>
        <fullName evidence="4">4-amino-4-deoxy-L-arabinose transferase-like glycosyltransferase</fullName>
    </recommendedName>
</protein>
<feature type="transmembrane region" description="Helical" evidence="1">
    <location>
        <begin position="364"/>
        <end position="381"/>
    </location>
</feature>
<keyword evidence="1" id="KW-0472">Membrane</keyword>
<name>A0ABV2J2R6_9HYPH</name>
<proteinExistence type="predicted"/>
<feature type="transmembrane region" description="Helical" evidence="1">
    <location>
        <begin position="449"/>
        <end position="466"/>
    </location>
</feature>
<feature type="transmembrane region" description="Helical" evidence="1">
    <location>
        <begin position="181"/>
        <end position="207"/>
    </location>
</feature>
<organism evidence="2 3">
    <name type="scientific">Rhizobium aquaticum</name>
    <dbReference type="NCBI Taxonomy" id="1549636"/>
    <lineage>
        <taxon>Bacteria</taxon>
        <taxon>Pseudomonadati</taxon>
        <taxon>Pseudomonadota</taxon>
        <taxon>Alphaproteobacteria</taxon>
        <taxon>Hyphomicrobiales</taxon>
        <taxon>Rhizobiaceae</taxon>
        <taxon>Rhizobium/Agrobacterium group</taxon>
        <taxon>Rhizobium</taxon>
    </lineage>
</organism>
<dbReference type="Proteomes" id="UP001549047">
    <property type="component" value="Unassembled WGS sequence"/>
</dbReference>
<evidence type="ECO:0008006" key="4">
    <source>
        <dbReference type="Google" id="ProtNLM"/>
    </source>
</evidence>
<evidence type="ECO:0000313" key="2">
    <source>
        <dbReference type="EMBL" id="MET3615059.1"/>
    </source>
</evidence>
<feature type="transmembrane region" description="Helical" evidence="1">
    <location>
        <begin position="156"/>
        <end position="174"/>
    </location>
</feature>
<dbReference type="RefSeq" id="WP_354557552.1">
    <property type="nucleotide sequence ID" value="NZ_JBEPMB010000006.1"/>
</dbReference>